<sequence>MPPYSPSRREPDPGPRGAVAARPPRNGPGTAALALGPVALVSLWTLLGGLVLGPLALVLGLLGRRRAGRGGATNGTVALVGAVTGGLALAASAALVAVGVSFLDSDEFEHFGDCMRNAGSASEERRCEENLRAGVGRE</sequence>
<organism evidence="3 4">
    <name type="scientific">Streptomyces glaucosporus</name>
    <dbReference type="NCBI Taxonomy" id="284044"/>
    <lineage>
        <taxon>Bacteria</taxon>
        <taxon>Bacillati</taxon>
        <taxon>Actinomycetota</taxon>
        <taxon>Actinomycetes</taxon>
        <taxon>Kitasatosporales</taxon>
        <taxon>Streptomycetaceae</taxon>
        <taxon>Streptomyces</taxon>
    </lineage>
</organism>
<keyword evidence="2" id="KW-0472">Membrane</keyword>
<keyword evidence="2" id="KW-0812">Transmembrane</keyword>
<gene>
    <name evidence="3" type="ORF">GCM10010420_04380</name>
</gene>
<feature type="compositionally biased region" description="Low complexity" evidence="1">
    <location>
        <begin position="15"/>
        <end position="25"/>
    </location>
</feature>
<protein>
    <recommendedName>
        <fullName evidence="5">DUF4190 domain-containing protein</fullName>
    </recommendedName>
</protein>
<proteinExistence type="predicted"/>
<dbReference type="EMBL" id="BAAATJ010000002">
    <property type="protein sequence ID" value="GAA2385128.1"/>
    <property type="molecule type" value="Genomic_DNA"/>
</dbReference>
<evidence type="ECO:0000313" key="4">
    <source>
        <dbReference type="Proteomes" id="UP001500058"/>
    </source>
</evidence>
<dbReference type="RefSeq" id="WP_344629077.1">
    <property type="nucleotide sequence ID" value="NZ_BAAATJ010000002.1"/>
</dbReference>
<evidence type="ECO:0000313" key="3">
    <source>
        <dbReference type="EMBL" id="GAA2385128.1"/>
    </source>
</evidence>
<reference evidence="4" key="1">
    <citation type="journal article" date="2019" name="Int. J. Syst. Evol. Microbiol.">
        <title>The Global Catalogue of Microorganisms (GCM) 10K type strain sequencing project: providing services to taxonomists for standard genome sequencing and annotation.</title>
        <authorList>
            <consortium name="The Broad Institute Genomics Platform"/>
            <consortium name="The Broad Institute Genome Sequencing Center for Infectious Disease"/>
            <person name="Wu L."/>
            <person name="Ma J."/>
        </authorList>
    </citation>
    <scope>NUCLEOTIDE SEQUENCE [LARGE SCALE GENOMIC DNA]</scope>
    <source>
        <strain evidence="4">JCM 6921</strain>
    </source>
</reference>
<feature type="transmembrane region" description="Helical" evidence="2">
    <location>
        <begin position="43"/>
        <end position="63"/>
    </location>
</feature>
<evidence type="ECO:0000256" key="1">
    <source>
        <dbReference type="SAM" id="MobiDB-lite"/>
    </source>
</evidence>
<comment type="caution">
    <text evidence="3">The sequence shown here is derived from an EMBL/GenBank/DDBJ whole genome shotgun (WGS) entry which is preliminary data.</text>
</comment>
<accession>A0ABP5URD1</accession>
<keyword evidence="2" id="KW-1133">Transmembrane helix</keyword>
<feature type="region of interest" description="Disordered" evidence="1">
    <location>
        <begin position="1"/>
        <end position="25"/>
    </location>
</feature>
<keyword evidence="4" id="KW-1185">Reference proteome</keyword>
<dbReference type="Proteomes" id="UP001500058">
    <property type="component" value="Unassembled WGS sequence"/>
</dbReference>
<evidence type="ECO:0008006" key="5">
    <source>
        <dbReference type="Google" id="ProtNLM"/>
    </source>
</evidence>
<feature type="transmembrane region" description="Helical" evidence="2">
    <location>
        <begin position="75"/>
        <end position="103"/>
    </location>
</feature>
<name>A0ABP5URD1_9ACTN</name>
<evidence type="ECO:0000256" key="2">
    <source>
        <dbReference type="SAM" id="Phobius"/>
    </source>
</evidence>